<evidence type="ECO:0000313" key="1">
    <source>
        <dbReference type="EMBL" id="JAD67696.1"/>
    </source>
</evidence>
<dbReference type="AlphaFoldDB" id="A0A0A9BWL9"/>
<sequence>MTASSFSPLKFHRTCCNDSSYLLQKGSFQMQESPVAFEQSKDGWWIEASKYREPVCWSIYFRVRLILNQLKSRGPLTQQDQLSKSRSDGQSNFVSASVRFVRVCLFPANGLDKNPLRFSNNFNGRAHLKSRPVKHLKSGL</sequence>
<reference evidence="1" key="1">
    <citation type="submission" date="2014-09" db="EMBL/GenBank/DDBJ databases">
        <authorList>
            <person name="Magalhaes I.L.F."/>
            <person name="Oliveira U."/>
            <person name="Santos F.R."/>
            <person name="Vidigal T.H.D.A."/>
            <person name="Brescovit A.D."/>
            <person name="Santos A.J."/>
        </authorList>
    </citation>
    <scope>NUCLEOTIDE SEQUENCE</scope>
    <source>
        <tissue evidence="1">Shoot tissue taken approximately 20 cm above the soil surface</tissue>
    </source>
</reference>
<organism evidence="1">
    <name type="scientific">Arundo donax</name>
    <name type="common">Giant reed</name>
    <name type="synonym">Donax arundinaceus</name>
    <dbReference type="NCBI Taxonomy" id="35708"/>
    <lineage>
        <taxon>Eukaryota</taxon>
        <taxon>Viridiplantae</taxon>
        <taxon>Streptophyta</taxon>
        <taxon>Embryophyta</taxon>
        <taxon>Tracheophyta</taxon>
        <taxon>Spermatophyta</taxon>
        <taxon>Magnoliopsida</taxon>
        <taxon>Liliopsida</taxon>
        <taxon>Poales</taxon>
        <taxon>Poaceae</taxon>
        <taxon>PACMAD clade</taxon>
        <taxon>Arundinoideae</taxon>
        <taxon>Arundineae</taxon>
        <taxon>Arundo</taxon>
    </lineage>
</organism>
<dbReference type="EMBL" id="GBRH01230199">
    <property type="protein sequence ID" value="JAD67696.1"/>
    <property type="molecule type" value="Transcribed_RNA"/>
</dbReference>
<proteinExistence type="predicted"/>
<protein>
    <submittedName>
        <fullName evidence="1">Uncharacterized protein</fullName>
    </submittedName>
</protein>
<name>A0A0A9BWL9_ARUDO</name>
<accession>A0A0A9BWL9</accession>
<reference evidence="1" key="2">
    <citation type="journal article" date="2015" name="Data Brief">
        <title>Shoot transcriptome of the giant reed, Arundo donax.</title>
        <authorList>
            <person name="Barrero R.A."/>
            <person name="Guerrero F.D."/>
            <person name="Moolhuijzen P."/>
            <person name="Goolsby J.A."/>
            <person name="Tidwell J."/>
            <person name="Bellgard S.E."/>
            <person name="Bellgard M.I."/>
        </authorList>
    </citation>
    <scope>NUCLEOTIDE SEQUENCE</scope>
    <source>
        <tissue evidence="1">Shoot tissue taken approximately 20 cm above the soil surface</tissue>
    </source>
</reference>